<name>A0A5Q5BEY2_MYCSS</name>
<dbReference type="Pfam" id="PF13474">
    <property type="entry name" value="SnoaL_3"/>
    <property type="match status" value="1"/>
</dbReference>
<sequence length="134" mass="14775">MGTSDPLVTVTRYIEAFNRGDAAVMALMFDTEGVILDGMAPHVWLGPSAVQDWYRDVLVEGEHHGASDYAVTLGEPLHHNVTGDRAYLAIPARMTFRVRGTPVTQTGAFFTVALRQVAEGWRITAWAWTKGTQQ</sequence>
<protein>
    <recommendedName>
        <fullName evidence="1">SnoaL-like domain-containing protein</fullName>
    </recommendedName>
</protein>
<gene>
    <name evidence="2" type="ordered locus">Mmcs_0578</name>
</gene>
<dbReference type="InterPro" id="IPR032710">
    <property type="entry name" value="NTF2-like_dom_sf"/>
</dbReference>
<reference evidence="2" key="1">
    <citation type="submission" date="2006-06" db="EMBL/GenBank/DDBJ databases">
        <title>Complete sequence of chromosome of Mycobacterium sp. MCS.</title>
        <authorList>
            <consortium name="US DOE Joint Genome Institute"/>
            <person name="Copeland A."/>
            <person name="Lucas S."/>
            <person name="Lapidus A."/>
            <person name="Barry K."/>
            <person name="Detter J.C."/>
            <person name="Glavina del Rio T."/>
            <person name="Hammon N."/>
            <person name="Israni S."/>
            <person name="Dalin E."/>
            <person name="Tice H."/>
            <person name="Pitluck S."/>
            <person name="Martinez M."/>
            <person name="Schmutz J."/>
            <person name="Larimer F."/>
            <person name="Land M."/>
            <person name="Hauser L."/>
            <person name="Kyrpides N."/>
            <person name="Kim E."/>
            <person name="Miller C.D."/>
            <person name="Hughes J.E."/>
            <person name="Anderson A.J."/>
            <person name="Sims R.C."/>
            <person name="Richardson P."/>
        </authorList>
    </citation>
    <scope>NUCLEOTIDE SEQUENCE [LARGE SCALE GENOMIC DNA]</scope>
    <source>
        <strain evidence="2">MCS</strain>
    </source>
</reference>
<dbReference type="AlphaFoldDB" id="A0A5Q5BEY2"/>
<dbReference type="EMBL" id="CP000384">
    <property type="protein sequence ID" value="ABG06699.1"/>
    <property type="molecule type" value="Genomic_DNA"/>
</dbReference>
<dbReference type="KEGG" id="mmc:Mmcs_0578"/>
<feature type="domain" description="SnoaL-like" evidence="1">
    <location>
        <begin position="9"/>
        <end position="124"/>
    </location>
</feature>
<dbReference type="Gene3D" id="3.10.450.50">
    <property type="match status" value="1"/>
</dbReference>
<dbReference type="SUPFAM" id="SSF54427">
    <property type="entry name" value="NTF2-like"/>
    <property type="match status" value="1"/>
</dbReference>
<evidence type="ECO:0000259" key="1">
    <source>
        <dbReference type="Pfam" id="PF13474"/>
    </source>
</evidence>
<accession>A0A5Q5BEY2</accession>
<evidence type="ECO:0000313" key="2">
    <source>
        <dbReference type="EMBL" id="ABG06699.1"/>
    </source>
</evidence>
<dbReference type="InterPro" id="IPR037401">
    <property type="entry name" value="SnoaL-like"/>
</dbReference>
<organism evidence="2">
    <name type="scientific">Mycobacterium sp. (strain MCS)</name>
    <dbReference type="NCBI Taxonomy" id="164756"/>
    <lineage>
        <taxon>Bacteria</taxon>
        <taxon>Bacillati</taxon>
        <taxon>Actinomycetota</taxon>
        <taxon>Actinomycetes</taxon>
        <taxon>Mycobacteriales</taxon>
        <taxon>Mycobacteriaceae</taxon>
        <taxon>Mycobacterium</taxon>
    </lineage>
</organism>
<proteinExistence type="predicted"/>